<dbReference type="PANTHER" id="PTHR36934:SF1">
    <property type="entry name" value="THIOESTERASE DOMAIN-CONTAINING PROTEIN"/>
    <property type="match status" value="1"/>
</dbReference>
<dbReference type="InterPro" id="IPR054485">
    <property type="entry name" value="FlK-like_dom"/>
</dbReference>
<feature type="domain" description="Fluoroacetyl-CoA-specific thioesterase-like" evidence="1">
    <location>
        <begin position="12"/>
        <end position="116"/>
    </location>
</feature>
<dbReference type="InParanoid" id="A2FJC0"/>
<accession>A2FJC0</accession>
<reference evidence="2" key="2">
    <citation type="journal article" date="2007" name="Science">
        <title>Draft genome sequence of the sexually transmitted pathogen Trichomonas vaginalis.</title>
        <authorList>
            <person name="Carlton J.M."/>
            <person name="Hirt R.P."/>
            <person name="Silva J.C."/>
            <person name="Delcher A.L."/>
            <person name="Schatz M."/>
            <person name="Zhao Q."/>
            <person name="Wortman J.R."/>
            <person name="Bidwell S.L."/>
            <person name="Alsmark U.C.M."/>
            <person name="Besteiro S."/>
            <person name="Sicheritz-Ponten T."/>
            <person name="Noel C.J."/>
            <person name="Dacks J.B."/>
            <person name="Foster P.G."/>
            <person name="Simillion C."/>
            <person name="Van de Peer Y."/>
            <person name="Miranda-Saavedra D."/>
            <person name="Barton G.J."/>
            <person name="Westrop G.D."/>
            <person name="Mueller S."/>
            <person name="Dessi D."/>
            <person name="Fiori P.L."/>
            <person name="Ren Q."/>
            <person name="Paulsen I."/>
            <person name="Zhang H."/>
            <person name="Bastida-Corcuera F.D."/>
            <person name="Simoes-Barbosa A."/>
            <person name="Brown M.T."/>
            <person name="Hayes R.D."/>
            <person name="Mukherjee M."/>
            <person name="Okumura C.Y."/>
            <person name="Schneider R."/>
            <person name="Smith A.J."/>
            <person name="Vanacova S."/>
            <person name="Villalvazo M."/>
            <person name="Haas B.J."/>
            <person name="Pertea M."/>
            <person name="Feldblyum T.V."/>
            <person name="Utterback T.R."/>
            <person name="Shu C.L."/>
            <person name="Osoegawa K."/>
            <person name="de Jong P.J."/>
            <person name="Hrdy I."/>
            <person name="Horvathova L."/>
            <person name="Zubacova Z."/>
            <person name="Dolezal P."/>
            <person name="Malik S.B."/>
            <person name="Logsdon J.M. Jr."/>
            <person name="Henze K."/>
            <person name="Gupta A."/>
            <person name="Wang C.C."/>
            <person name="Dunne R.L."/>
            <person name="Upcroft J.A."/>
            <person name="Upcroft P."/>
            <person name="White O."/>
            <person name="Salzberg S.L."/>
            <person name="Tang P."/>
            <person name="Chiu C.-H."/>
            <person name="Lee Y.-S."/>
            <person name="Embley T.M."/>
            <person name="Coombs G.H."/>
            <person name="Mottram J.C."/>
            <person name="Tachezy J."/>
            <person name="Fraser-Liggett C.M."/>
            <person name="Johnson P.J."/>
        </authorList>
    </citation>
    <scope>NUCLEOTIDE SEQUENCE [LARGE SCALE GENOMIC DNA]</scope>
    <source>
        <strain evidence="2">G3</strain>
    </source>
</reference>
<dbReference type="InterPro" id="IPR025540">
    <property type="entry name" value="FlK"/>
</dbReference>
<dbReference type="OrthoDB" id="10378762at2759"/>
<dbReference type="Pfam" id="PF22636">
    <property type="entry name" value="FlK"/>
    <property type="match status" value="1"/>
</dbReference>
<dbReference type="EMBL" id="DS113828">
    <property type="protein sequence ID" value="EAX94981.1"/>
    <property type="molecule type" value="Genomic_DNA"/>
</dbReference>
<dbReference type="SUPFAM" id="SSF54637">
    <property type="entry name" value="Thioesterase/thiol ester dehydrase-isomerase"/>
    <property type="match status" value="1"/>
</dbReference>
<dbReference type="VEuPathDB" id="TrichDB:TVAGG3_0808750"/>
<organism evidence="2 3">
    <name type="scientific">Trichomonas vaginalis (strain ATCC PRA-98 / G3)</name>
    <dbReference type="NCBI Taxonomy" id="412133"/>
    <lineage>
        <taxon>Eukaryota</taxon>
        <taxon>Metamonada</taxon>
        <taxon>Parabasalia</taxon>
        <taxon>Trichomonadida</taxon>
        <taxon>Trichomonadidae</taxon>
        <taxon>Trichomonas</taxon>
    </lineage>
</organism>
<evidence type="ECO:0000313" key="3">
    <source>
        <dbReference type="Proteomes" id="UP000001542"/>
    </source>
</evidence>
<gene>
    <name evidence="2" type="ORF">TVAG_048590</name>
</gene>
<dbReference type="Gene3D" id="3.10.129.10">
    <property type="entry name" value="Hotdog Thioesterase"/>
    <property type="match status" value="1"/>
</dbReference>
<proteinExistence type="predicted"/>
<keyword evidence="3" id="KW-1185">Reference proteome</keyword>
<dbReference type="PANTHER" id="PTHR36934">
    <property type="entry name" value="BLR0278 PROTEIN"/>
    <property type="match status" value="1"/>
</dbReference>
<dbReference type="VEuPathDB" id="TrichDB:TVAG_048590"/>
<dbReference type="SMR" id="A2FJC0"/>
<evidence type="ECO:0000313" key="2">
    <source>
        <dbReference type="EMBL" id="EAX94981.1"/>
    </source>
</evidence>
<dbReference type="InterPro" id="IPR029069">
    <property type="entry name" value="HotDog_dom_sf"/>
</dbReference>
<protein>
    <recommendedName>
        <fullName evidence="1">Fluoroacetyl-CoA-specific thioesterase-like domain-containing protein</fullName>
    </recommendedName>
</protein>
<evidence type="ECO:0000259" key="1">
    <source>
        <dbReference type="Pfam" id="PF22636"/>
    </source>
</evidence>
<dbReference type="RefSeq" id="XP_001307911.1">
    <property type="nucleotide sequence ID" value="XM_001307910.1"/>
</dbReference>
<dbReference type="AlphaFoldDB" id="A2FJC0"/>
<name>A2FJC0_TRIV3</name>
<reference evidence="2" key="1">
    <citation type="submission" date="2006-10" db="EMBL/GenBank/DDBJ databases">
        <authorList>
            <person name="Amadeo P."/>
            <person name="Zhao Q."/>
            <person name="Wortman J."/>
            <person name="Fraser-Liggett C."/>
            <person name="Carlton J."/>
        </authorList>
    </citation>
    <scope>NUCLEOTIDE SEQUENCE</scope>
    <source>
        <strain evidence="2">G3</strain>
    </source>
</reference>
<dbReference type="KEGG" id="tva:4752728"/>
<dbReference type="Proteomes" id="UP000001542">
    <property type="component" value="Unassembled WGS sequence"/>
</dbReference>
<sequence>MDDTIGRAILKVTEKNINSALKSGATKILSCSILLGLMEEASVNALSSTCFISDQNAISHYTSIDYLRPSKLGSTVTATAKIKNLDLRGVHLEIEARDEEGLIGVGKHTRVFIDQEEFERKCYEKYRNSLFKQ</sequence>